<dbReference type="AlphaFoldDB" id="A0A653CA60"/>
<evidence type="ECO:0000313" key="1">
    <source>
        <dbReference type="EMBL" id="VEN44324.1"/>
    </source>
</evidence>
<organism evidence="1 2">
    <name type="scientific">Callosobruchus maculatus</name>
    <name type="common">Southern cowpea weevil</name>
    <name type="synonym">Pulse bruchid</name>
    <dbReference type="NCBI Taxonomy" id="64391"/>
    <lineage>
        <taxon>Eukaryota</taxon>
        <taxon>Metazoa</taxon>
        <taxon>Ecdysozoa</taxon>
        <taxon>Arthropoda</taxon>
        <taxon>Hexapoda</taxon>
        <taxon>Insecta</taxon>
        <taxon>Pterygota</taxon>
        <taxon>Neoptera</taxon>
        <taxon>Endopterygota</taxon>
        <taxon>Coleoptera</taxon>
        <taxon>Polyphaga</taxon>
        <taxon>Cucujiformia</taxon>
        <taxon>Chrysomeloidea</taxon>
        <taxon>Chrysomelidae</taxon>
        <taxon>Bruchinae</taxon>
        <taxon>Bruchini</taxon>
        <taxon>Callosobruchus</taxon>
    </lineage>
</organism>
<proteinExistence type="predicted"/>
<feature type="non-terminal residue" evidence="1">
    <location>
        <position position="49"/>
    </location>
</feature>
<name>A0A653CA60_CALMS</name>
<dbReference type="EMBL" id="CAACVG010007230">
    <property type="protein sequence ID" value="VEN44324.1"/>
    <property type="molecule type" value="Genomic_DNA"/>
</dbReference>
<protein>
    <submittedName>
        <fullName evidence="1">Uncharacterized protein</fullName>
    </submittedName>
</protein>
<dbReference type="Proteomes" id="UP000410492">
    <property type="component" value="Unassembled WGS sequence"/>
</dbReference>
<reference evidence="1 2" key="1">
    <citation type="submission" date="2019-01" db="EMBL/GenBank/DDBJ databases">
        <authorList>
            <person name="Sayadi A."/>
        </authorList>
    </citation>
    <scope>NUCLEOTIDE SEQUENCE [LARGE SCALE GENOMIC DNA]</scope>
</reference>
<evidence type="ECO:0000313" key="2">
    <source>
        <dbReference type="Proteomes" id="UP000410492"/>
    </source>
</evidence>
<sequence>MRLAGAFNRHVWPRQSLLKYGVTVTSLKLPKCRWFSLLCSPYFCMLRKL</sequence>
<gene>
    <name evidence="1" type="ORF">CALMAC_LOCUS7159</name>
</gene>
<keyword evidence="2" id="KW-1185">Reference proteome</keyword>
<accession>A0A653CA60</accession>